<feature type="domain" description="Tetrahydrofolate dehydrogenase/cyclohydrolase catalytic" evidence="13">
    <location>
        <begin position="13"/>
        <end position="127"/>
    </location>
</feature>
<dbReference type="PRINTS" id="PR00085">
    <property type="entry name" value="THFDHDRGNASE"/>
</dbReference>
<dbReference type="NCBIfam" id="NF010789">
    <property type="entry name" value="PRK14193.1"/>
    <property type="match status" value="1"/>
</dbReference>
<evidence type="ECO:0000256" key="8">
    <source>
        <dbReference type="ARBA" id="ARBA00023002"/>
    </source>
</evidence>
<keyword evidence="4 12" id="KW-0028">Amino-acid biosynthesis</keyword>
<comment type="subunit">
    <text evidence="2 12">Homodimer.</text>
</comment>
<dbReference type="HOGENOM" id="CLU_034045_3_0_11"/>
<dbReference type="GO" id="GO:0000105">
    <property type="term" value="P:L-histidine biosynthetic process"/>
    <property type="evidence" value="ECO:0007669"/>
    <property type="project" value="UniProtKB-KW"/>
</dbReference>
<comment type="pathway">
    <text evidence="1 12">One-carbon metabolism; tetrahydrofolate interconversion.</text>
</comment>
<comment type="caution">
    <text evidence="15">The sequence shown here is derived from an EMBL/GenBank/DDBJ whole genome shotgun (WGS) entry which is preliminary data.</text>
</comment>
<dbReference type="Gene3D" id="3.40.50.10860">
    <property type="entry name" value="Leucine Dehydrogenase, chain A, domain 1"/>
    <property type="match status" value="1"/>
</dbReference>
<dbReference type="InterPro" id="IPR036291">
    <property type="entry name" value="NAD(P)-bd_dom_sf"/>
</dbReference>
<name>U7V2T7_9MICC</name>
<dbReference type="SUPFAM" id="SSF51735">
    <property type="entry name" value="NAD(P)-binding Rossmann-fold domains"/>
    <property type="match status" value="1"/>
</dbReference>
<comment type="catalytic activity">
    <reaction evidence="12">
        <text>(6R)-5,10-methenyltetrahydrofolate + H2O = (6R)-10-formyltetrahydrofolate + H(+)</text>
        <dbReference type="Rhea" id="RHEA:23700"/>
        <dbReference type="ChEBI" id="CHEBI:15377"/>
        <dbReference type="ChEBI" id="CHEBI:15378"/>
        <dbReference type="ChEBI" id="CHEBI:57455"/>
        <dbReference type="ChEBI" id="CHEBI:195366"/>
        <dbReference type="EC" id="3.5.4.9"/>
    </reaction>
</comment>
<keyword evidence="6 12" id="KW-0378">Hydrolase</keyword>
<dbReference type="Pfam" id="PF00763">
    <property type="entry name" value="THF_DHG_CYH"/>
    <property type="match status" value="1"/>
</dbReference>
<dbReference type="Gene3D" id="3.40.50.720">
    <property type="entry name" value="NAD(P)-binding Rossmann-like Domain"/>
    <property type="match status" value="1"/>
</dbReference>
<dbReference type="HAMAP" id="MF_01576">
    <property type="entry name" value="THF_DHG_CYH"/>
    <property type="match status" value="1"/>
</dbReference>
<gene>
    <name evidence="12" type="primary">folD</name>
    <name evidence="15" type="ORF">HMPREF0742_01396</name>
</gene>
<evidence type="ECO:0000256" key="3">
    <source>
        <dbReference type="ARBA" id="ARBA00022563"/>
    </source>
</evidence>
<evidence type="ECO:0000259" key="13">
    <source>
        <dbReference type="Pfam" id="PF00763"/>
    </source>
</evidence>
<evidence type="ECO:0000256" key="2">
    <source>
        <dbReference type="ARBA" id="ARBA00011738"/>
    </source>
</evidence>
<proteinExistence type="inferred from homology"/>
<evidence type="ECO:0000313" key="15">
    <source>
        <dbReference type="EMBL" id="ERT66027.1"/>
    </source>
</evidence>
<dbReference type="InterPro" id="IPR046346">
    <property type="entry name" value="Aminoacid_DH-like_N_sf"/>
</dbReference>
<reference evidence="15 16" key="1">
    <citation type="submission" date="2013-08" db="EMBL/GenBank/DDBJ databases">
        <authorList>
            <person name="Weinstock G."/>
            <person name="Sodergren E."/>
            <person name="Wylie T."/>
            <person name="Fulton L."/>
            <person name="Fulton R."/>
            <person name="Fronick C."/>
            <person name="O'Laughlin M."/>
            <person name="Godfrey J."/>
            <person name="Miner T."/>
            <person name="Herter B."/>
            <person name="Appelbaum E."/>
            <person name="Cordes M."/>
            <person name="Lek S."/>
            <person name="Wollam A."/>
            <person name="Pepin K.H."/>
            <person name="Palsikar V.B."/>
            <person name="Mitreva M."/>
            <person name="Wilson R.K."/>
        </authorList>
    </citation>
    <scope>NUCLEOTIDE SEQUENCE [LARGE SCALE GENOMIC DNA]</scope>
    <source>
        <strain evidence="15 16">F0184</strain>
    </source>
</reference>
<dbReference type="EC" id="3.5.4.9" evidence="12"/>
<feature type="domain" description="Tetrahydrofolate dehydrogenase/cyclohydrolase NAD(P)-binding" evidence="14">
    <location>
        <begin position="150"/>
        <end position="298"/>
    </location>
</feature>
<dbReference type="Proteomes" id="UP000017174">
    <property type="component" value="Unassembled WGS sequence"/>
</dbReference>
<evidence type="ECO:0000256" key="5">
    <source>
        <dbReference type="ARBA" id="ARBA00022755"/>
    </source>
</evidence>
<keyword evidence="5 12" id="KW-0658">Purine biosynthesis</keyword>
<evidence type="ECO:0000256" key="12">
    <source>
        <dbReference type="HAMAP-Rule" id="MF_01576"/>
    </source>
</evidence>
<protein>
    <recommendedName>
        <fullName evidence="12">Bifunctional protein FolD</fullName>
    </recommendedName>
    <domain>
        <recommendedName>
            <fullName evidence="12">Methylenetetrahydrofolate dehydrogenase</fullName>
            <ecNumber evidence="12">1.5.1.5</ecNumber>
        </recommendedName>
    </domain>
    <domain>
        <recommendedName>
            <fullName evidence="12">Methenyltetrahydrofolate cyclohydrolase</fullName>
            <ecNumber evidence="12">3.5.4.9</ecNumber>
        </recommendedName>
    </domain>
</protein>
<evidence type="ECO:0000256" key="4">
    <source>
        <dbReference type="ARBA" id="ARBA00022605"/>
    </source>
</evidence>
<dbReference type="PATRIC" id="fig|888019.4.peg.1174"/>
<comment type="caution">
    <text evidence="12">Lacks conserved residue(s) required for the propagation of feature annotation.</text>
</comment>
<dbReference type="EC" id="1.5.1.5" evidence="12"/>
<comment type="function">
    <text evidence="12">Catalyzes the oxidation of 5,10-methylenetetrahydrofolate to 5,10-methenyltetrahydrofolate and then the hydrolysis of 5,10-methenyltetrahydrofolate to 10-formyltetrahydrofolate.</text>
</comment>
<dbReference type="Pfam" id="PF02882">
    <property type="entry name" value="THF_DHG_CYH_C"/>
    <property type="match status" value="1"/>
</dbReference>
<dbReference type="GO" id="GO:0009086">
    <property type="term" value="P:methionine biosynthetic process"/>
    <property type="evidence" value="ECO:0007669"/>
    <property type="project" value="UniProtKB-KW"/>
</dbReference>
<organism evidence="15 16">
    <name type="scientific">Rothia aeria F0184</name>
    <dbReference type="NCBI Taxonomy" id="888019"/>
    <lineage>
        <taxon>Bacteria</taxon>
        <taxon>Bacillati</taxon>
        <taxon>Actinomycetota</taxon>
        <taxon>Actinomycetes</taxon>
        <taxon>Micrococcales</taxon>
        <taxon>Micrococcaceae</taxon>
        <taxon>Rothia</taxon>
    </lineage>
</organism>
<keyword evidence="9 12" id="KW-0368">Histidine biosynthesis</keyword>
<keyword evidence="7 12" id="KW-0521">NADP</keyword>
<evidence type="ECO:0000256" key="1">
    <source>
        <dbReference type="ARBA" id="ARBA00004777"/>
    </source>
</evidence>
<dbReference type="AlphaFoldDB" id="U7V2T7"/>
<dbReference type="UniPathway" id="UPA00193"/>
<comment type="catalytic activity">
    <reaction evidence="12">
        <text>(6R)-5,10-methylene-5,6,7,8-tetrahydrofolate + NADP(+) = (6R)-5,10-methenyltetrahydrofolate + NADPH</text>
        <dbReference type="Rhea" id="RHEA:22812"/>
        <dbReference type="ChEBI" id="CHEBI:15636"/>
        <dbReference type="ChEBI" id="CHEBI:57455"/>
        <dbReference type="ChEBI" id="CHEBI:57783"/>
        <dbReference type="ChEBI" id="CHEBI:58349"/>
        <dbReference type="EC" id="1.5.1.5"/>
    </reaction>
</comment>
<evidence type="ECO:0000256" key="7">
    <source>
        <dbReference type="ARBA" id="ARBA00022857"/>
    </source>
</evidence>
<dbReference type="GO" id="GO:0004488">
    <property type="term" value="F:methylenetetrahydrofolate dehydrogenase (NADP+) activity"/>
    <property type="evidence" value="ECO:0007669"/>
    <property type="project" value="UniProtKB-UniRule"/>
</dbReference>
<evidence type="ECO:0000256" key="6">
    <source>
        <dbReference type="ARBA" id="ARBA00022801"/>
    </source>
</evidence>
<evidence type="ECO:0000313" key="16">
    <source>
        <dbReference type="Proteomes" id="UP000017174"/>
    </source>
</evidence>
<comment type="similarity">
    <text evidence="12">Belongs to the tetrahydrofolate dehydrogenase/cyclohydrolase family.</text>
</comment>
<keyword evidence="3 12" id="KW-0554">One-carbon metabolism</keyword>
<dbReference type="FunFam" id="3.40.50.10860:FF:000005">
    <property type="entry name" value="C-1-tetrahydrofolate synthase, cytoplasmic, putative"/>
    <property type="match status" value="1"/>
</dbReference>
<dbReference type="SUPFAM" id="SSF53223">
    <property type="entry name" value="Aminoacid dehydrogenase-like, N-terminal domain"/>
    <property type="match status" value="1"/>
</dbReference>
<evidence type="ECO:0000259" key="14">
    <source>
        <dbReference type="Pfam" id="PF02882"/>
    </source>
</evidence>
<dbReference type="GO" id="GO:0035999">
    <property type="term" value="P:tetrahydrofolate interconversion"/>
    <property type="evidence" value="ECO:0007669"/>
    <property type="project" value="UniProtKB-UniRule"/>
</dbReference>
<keyword evidence="10 12" id="KW-0486">Methionine biosynthesis</keyword>
<dbReference type="PANTHER" id="PTHR48099">
    <property type="entry name" value="C-1-TETRAHYDROFOLATE SYNTHASE, CYTOPLASMIC-RELATED"/>
    <property type="match status" value="1"/>
</dbReference>
<dbReference type="PANTHER" id="PTHR48099:SF5">
    <property type="entry name" value="C-1-TETRAHYDROFOLATE SYNTHASE, CYTOPLASMIC"/>
    <property type="match status" value="1"/>
</dbReference>
<evidence type="ECO:0000256" key="10">
    <source>
        <dbReference type="ARBA" id="ARBA00023167"/>
    </source>
</evidence>
<evidence type="ECO:0000256" key="9">
    <source>
        <dbReference type="ARBA" id="ARBA00023102"/>
    </source>
</evidence>
<dbReference type="CDD" id="cd01080">
    <property type="entry name" value="NAD_bind_m-THF_DH_Cyclohyd"/>
    <property type="match status" value="1"/>
</dbReference>
<keyword evidence="8 12" id="KW-0560">Oxidoreductase</keyword>
<dbReference type="GO" id="GO:0005829">
    <property type="term" value="C:cytosol"/>
    <property type="evidence" value="ECO:0007669"/>
    <property type="project" value="TreeGrafter"/>
</dbReference>
<dbReference type="EMBL" id="AXZG01000042">
    <property type="protein sequence ID" value="ERT66027.1"/>
    <property type="molecule type" value="Genomic_DNA"/>
</dbReference>
<feature type="binding site" evidence="12">
    <location>
        <begin position="176"/>
        <end position="178"/>
    </location>
    <ligand>
        <name>NADP(+)</name>
        <dbReference type="ChEBI" id="CHEBI:58349"/>
    </ligand>
</feature>
<dbReference type="InterPro" id="IPR000672">
    <property type="entry name" value="THF_DH/CycHdrlase"/>
</dbReference>
<keyword evidence="11 12" id="KW-0511">Multifunctional enzyme</keyword>
<accession>U7V2T7</accession>
<sequence length="300" mass="31917">MTPRKELIMPQILDGKATAAAIKNELTERVEALKARGITPGLGTVLVGDDPASHSYVGAKHRDCAEIGINSIRVDLTADITQEQLEAEIDKLNHDPACTSYIVQLPLPKHLDTNRILEKIAPEKDADGLHPTNLGKLVLNVSEPLDSPLPCTPNGVIELVKRHGIDWNGKNVVVLGRGITVGRPLGLLLTRREINATATLAHTGTQNLDEVLRQADVIVAAVGVPHVLKADQVKDGAILLDVGVSRAEDPETGKKKLFGDVSPEAAAKASWVSPNPGGVGPMTRAELLVNVVETAERQAG</sequence>
<dbReference type="InterPro" id="IPR020630">
    <property type="entry name" value="THF_DH/CycHdrlase_cat_dom"/>
</dbReference>
<dbReference type="InterPro" id="IPR020631">
    <property type="entry name" value="THF_DH/CycHdrlase_NAD-bd_dom"/>
</dbReference>
<feature type="binding site" evidence="12">
    <location>
        <position position="244"/>
    </location>
    <ligand>
        <name>NADP(+)</name>
        <dbReference type="ChEBI" id="CHEBI:58349"/>
    </ligand>
</feature>
<dbReference type="GO" id="GO:0004477">
    <property type="term" value="F:methenyltetrahydrofolate cyclohydrolase activity"/>
    <property type="evidence" value="ECO:0007669"/>
    <property type="project" value="UniProtKB-UniRule"/>
</dbReference>
<evidence type="ECO:0000256" key="11">
    <source>
        <dbReference type="ARBA" id="ARBA00023268"/>
    </source>
</evidence>
<dbReference type="GO" id="GO:0006164">
    <property type="term" value="P:purine nucleotide biosynthetic process"/>
    <property type="evidence" value="ECO:0007669"/>
    <property type="project" value="UniProtKB-KW"/>
</dbReference>